<evidence type="ECO:0000313" key="1">
    <source>
        <dbReference type="EMBL" id="MCQ5153139.1"/>
    </source>
</evidence>
<dbReference type="RefSeq" id="WP_256322022.1">
    <property type="nucleotide sequence ID" value="NZ_JANGCN010000013.1"/>
</dbReference>
<dbReference type="Proteomes" id="UP001206236">
    <property type="component" value="Unassembled WGS sequence"/>
</dbReference>
<accession>A0AAW5KHR4</accession>
<gene>
    <name evidence="1" type="ORF">NE632_07440</name>
</gene>
<proteinExistence type="predicted"/>
<protein>
    <submittedName>
        <fullName evidence="1">Uncharacterized protein</fullName>
    </submittedName>
</protein>
<reference evidence="1" key="1">
    <citation type="submission" date="2022-06" db="EMBL/GenBank/DDBJ databases">
        <title>Isolation of gut microbiota from human fecal samples.</title>
        <authorList>
            <person name="Pamer E.G."/>
            <person name="Barat B."/>
            <person name="Waligurski E."/>
            <person name="Medina S."/>
            <person name="Paddock L."/>
            <person name="Mostad J."/>
        </authorList>
    </citation>
    <scope>NUCLEOTIDE SEQUENCE</scope>
    <source>
        <strain evidence="1">DFI.5.57</strain>
    </source>
</reference>
<evidence type="ECO:0000313" key="2">
    <source>
        <dbReference type="Proteomes" id="UP001206236"/>
    </source>
</evidence>
<name>A0AAW5KHR4_9FIRM</name>
<dbReference type="AlphaFoldDB" id="A0AAW5KHR4"/>
<dbReference type="EMBL" id="JANGCN010000013">
    <property type="protein sequence ID" value="MCQ5153139.1"/>
    <property type="molecule type" value="Genomic_DNA"/>
</dbReference>
<sequence length="236" mass="26691">MKQLLNFEIQIYDIIKTSCTNSTNTPSPACDNLYKTRFIFADGETIFSPAHFCQKLKSRGLQGVSIVRNGDQLALPESAFEFDKICFLETKFKSKQSIWTIKRVWQDTHWYVTYREISGVKKALFYKVCPSSPDIKQCISDLKNAIQKAQKLCDTIGYHGFEEDFQEAHRLLNDTDRLDNVLNGALSACVFAGMGSWNDEVAAICEDKNIPQHQYTEVTNALFSAILNVICGICSS</sequence>
<comment type="caution">
    <text evidence="1">The sequence shown here is derived from an EMBL/GenBank/DDBJ whole genome shotgun (WGS) entry which is preliminary data.</text>
</comment>
<organism evidence="1 2">
    <name type="scientific">Ruminococcus bicirculans</name>
    <name type="common">ex Wegman et al. 2014</name>
    <dbReference type="NCBI Taxonomy" id="1160721"/>
    <lineage>
        <taxon>Bacteria</taxon>
        <taxon>Bacillati</taxon>
        <taxon>Bacillota</taxon>
        <taxon>Clostridia</taxon>
        <taxon>Eubacteriales</taxon>
        <taxon>Oscillospiraceae</taxon>
        <taxon>Ruminococcus</taxon>
    </lineage>
</organism>